<keyword evidence="6" id="KW-0460">Magnesium</keyword>
<keyword evidence="3" id="KW-0479">Metal-binding</keyword>
<dbReference type="Pfam" id="PF02773">
    <property type="entry name" value="S-AdoMet_synt_C"/>
    <property type="match status" value="1"/>
</dbReference>
<comment type="caution">
    <text evidence="9">The sequence shown here is derived from an EMBL/GenBank/DDBJ whole genome shotgun (WGS) entry which is preliminary data.</text>
</comment>
<reference evidence="9" key="2">
    <citation type="journal article" date="2014" name="ISME J.">
        <title>Microbial stratification in low pH oxic and suboxic macroscopic growths along an acid mine drainage.</title>
        <authorList>
            <person name="Mendez-Garcia C."/>
            <person name="Mesa V."/>
            <person name="Sprenger R.R."/>
            <person name="Richter M."/>
            <person name="Diez M.S."/>
            <person name="Solano J."/>
            <person name="Bargiela R."/>
            <person name="Golyshina O.V."/>
            <person name="Manteca A."/>
            <person name="Ramos J.L."/>
            <person name="Gallego J.R."/>
            <person name="Llorente I."/>
            <person name="Martins Dos Santos V.A."/>
            <person name="Jensen O.N."/>
            <person name="Pelaez A.I."/>
            <person name="Sanchez J."/>
            <person name="Ferrer M."/>
        </authorList>
    </citation>
    <scope>NUCLEOTIDE SEQUENCE</scope>
</reference>
<dbReference type="SUPFAM" id="SSF55973">
    <property type="entry name" value="S-adenosylmethionine synthetase"/>
    <property type="match status" value="1"/>
</dbReference>
<dbReference type="GO" id="GO:0005524">
    <property type="term" value="F:ATP binding"/>
    <property type="evidence" value="ECO:0007669"/>
    <property type="project" value="UniProtKB-KW"/>
</dbReference>
<accession>T1AJ93</accession>
<dbReference type="PANTHER" id="PTHR11964">
    <property type="entry name" value="S-ADENOSYLMETHIONINE SYNTHETASE"/>
    <property type="match status" value="1"/>
</dbReference>
<protein>
    <submittedName>
        <fullName evidence="9">S-adenosylmethionine synthetase</fullName>
        <ecNumber evidence="9">2.5.1.6</ecNumber>
    </submittedName>
</protein>
<organism evidence="9">
    <name type="scientific">mine drainage metagenome</name>
    <dbReference type="NCBI Taxonomy" id="410659"/>
    <lineage>
        <taxon>unclassified sequences</taxon>
        <taxon>metagenomes</taxon>
        <taxon>ecological metagenomes</taxon>
    </lineage>
</organism>
<dbReference type="GO" id="GO:0006556">
    <property type="term" value="P:S-adenosylmethionine biosynthetic process"/>
    <property type="evidence" value="ECO:0007669"/>
    <property type="project" value="InterPro"/>
</dbReference>
<keyword evidence="4" id="KW-0547">Nucleotide-binding</keyword>
<gene>
    <name evidence="9" type="ORF">B1A_11465</name>
</gene>
<dbReference type="GO" id="GO:0046872">
    <property type="term" value="F:metal ion binding"/>
    <property type="evidence" value="ECO:0007669"/>
    <property type="project" value="UniProtKB-KW"/>
</dbReference>
<feature type="domain" description="S-adenosylmethionine synthetase C-terminal" evidence="8">
    <location>
        <begin position="1"/>
        <end position="65"/>
    </location>
</feature>
<evidence type="ECO:0000256" key="1">
    <source>
        <dbReference type="ARBA" id="ARBA00022563"/>
    </source>
</evidence>
<keyword evidence="1" id="KW-0554">One-carbon metabolism</keyword>
<dbReference type="InterPro" id="IPR022630">
    <property type="entry name" value="S-AdoMet_synt_C"/>
</dbReference>
<reference evidence="9" key="1">
    <citation type="submission" date="2013-08" db="EMBL/GenBank/DDBJ databases">
        <authorList>
            <person name="Mendez C."/>
            <person name="Richter M."/>
            <person name="Ferrer M."/>
            <person name="Sanchez J."/>
        </authorList>
    </citation>
    <scope>NUCLEOTIDE SEQUENCE</scope>
</reference>
<sequence>EPISIAVETFGTGLLPQERLAHLIRDHFDLTPHGIIQSLNLIRPIYRQTAAYGHFGRNEPDLTWEALDKVEILKDAADIRHVRRLR</sequence>
<feature type="non-terminal residue" evidence="9">
    <location>
        <position position="1"/>
    </location>
</feature>
<evidence type="ECO:0000256" key="3">
    <source>
        <dbReference type="ARBA" id="ARBA00022723"/>
    </source>
</evidence>
<evidence type="ECO:0000256" key="6">
    <source>
        <dbReference type="ARBA" id="ARBA00022842"/>
    </source>
</evidence>
<dbReference type="EMBL" id="AUZX01008206">
    <property type="protein sequence ID" value="EQD56578.1"/>
    <property type="molecule type" value="Genomic_DNA"/>
</dbReference>
<dbReference type="Gene3D" id="3.30.300.10">
    <property type="match status" value="1"/>
</dbReference>
<evidence type="ECO:0000256" key="2">
    <source>
        <dbReference type="ARBA" id="ARBA00022679"/>
    </source>
</evidence>
<dbReference type="InterPro" id="IPR022636">
    <property type="entry name" value="S-AdoMet_synthetase_sfam"/>
</dbReference>
<keyword evidence="5" id="KW-0067">ATP-binding</keyword>
<keyword evidence="7" id="KW-0630">Potassium</keyword>
<name>T1AJ93_9ZZZZ</name>
<dbReference type="EC" id="2.5.1.6" evidence="9"/>
<proteinExistence type="predicted"/>
<dbReference type="AlphaFoldDB" id="T1AJ93"/>
<evidence type="ECO:0000256" key="5">
    <source>
        <dbReference type="ARBA" id="ARBA00022840"/>
    </source>
</evidence>
<dbReference type="GO" id="GO:0004478">
    <property type="term" value="F:methionine adenosyltransferase activity"/>
    <property type="evidence" value="ECO:0007669"/>
    <property type="project" value="UniProtKB-EC"/>
</dbReference>
<evidence type="ECO:0000256" key="4">
    <source>
        <dbReference type="ARBA" id="ARBA00022741"/>
    </source>
</evidence>
<evidence type="ECO:0000256" key="7">
    <source>
        <dbReference type="ARBA" id="ARBA00022958"/>
    </source>
</evidence>
<evidence type="ECO:0000259" key="8">
    <source>
        <dbReference type="Pfam" id="PF02773"/>
    </source>
</evidence>
<dbReference type="GO" id="GO:0006730">
    <property type="term" value="P:one-carbon metabolic process"/>
    <property type="evidence" value="ECO:0007669"/>
    <property type="project" value="UniProtKB-KW"/>
</dbReference>
<dbReference type="InterPro" id="IPR002133">
    <property type="entry name" value="S-AdoMet_synthetase"/>
</dbReference>
<keyword evidence="2 9" id="KW-0808">Transferase</keyword>
<evidence type="ECO:0000313" key="9">
    <source>
        <dbReference type="EMBL" id="EQD56578.1"/>
    </source>
</evidence>